<sequence>MTTTSEPPARETSGSTTASAIALIVLAGAATAVALGVYGAVHTPAGTAVSLAGFSSPGAVKSWLATAVVVLAVGQDISALAMYGLLPRVRPGRWASFWHVWSGRLAVLISLPVAVHCLYAFGFATFDTRVLVHSLLGCLVYGIFVTKMLLLTRKGLPGWVIPVAGGLLFTGFVGLWFSSAVWYFRVKGFSA</sequence>
<dbReference type="AlphaFoldDB" id="A0A379JGB4"/>
<dbReference type="EMBL" id="UGRY01000003">
    <property type="protein sequence ID" value="SUD47679.1"/>
    <property type="molecule type" value="Genomic_DNA"/>
</dbReference>
<dbReference type="Proteomes" id="UP000255467">
    <property type="component" value="Unassembled WGS sequence"/>
</dbReference>
<feature type="transmembrane region" description="Helical" evidence="1">
    <location>
        <begin position="130"/>
        <end position="152"/>
    </location>
</feature>
<evidence type="ECO:0000313" key="2">
    <source>
        <dbReference type="EMBL" id="SUD47679.1"/>
    </source>
</evidence>
<reference evidence="2 3" key="1">
    <citation type="submission" date="2018-06" db="EMBL/GenBank/DDBJ databases">
        <authorList>
            <consortium name="Pathogen Informatics"/>
            <person name="Doyle S."/>
        </authorList>
    </citation>
    <scope>NUCLEOTIDE SEQUENCE [LARGE SCALE GENOMIC DNA]</scope>
    <source>
        <strain evidence="2 3">NCTC1934</strain>
    </source>
</reference>
<dbReference type="Pfam" id="PF20139">
    <property type="entry name" value="DUF6529"/>
    <property type="match status" value="1"/>
</dbReference>
<organism evidence="2 3">
    <name type="scientific">Nocardia otitidiscaviarum</name>
    <dbReference type="NCBI Taxonomy" id="1823"/>
    <lineage>
        <taxon>Bacteria</taxon>
        <taxon>Bacillati</taxon>
        <taxon>Actinomycetota</taxon>
        <taxon>Actinomycetes</taxon>
        <taxon>Mycobacteriales</taxon>
        <taxon>Nocardiaceae</taxon>
        <taxon>Nocardia</taxon>
    </lineage>
</organism>
<proteinExistence type="predicted"/>
<name>A0A379JGB4_9NOCA</name>
<dbReference type="STRING" id="1406858.GCA_000710895_02023"/>
<keyword evidence="1" id="KW-0812">Transmembrane</keyword>
<feature type="transmembrane region" description="Helical" evidence="1">
    <location>
        <begin position="105"/>
        <end position="124"/>
    </location>
</feature>
<keyword evidence="1" id="KW-1133">Transmembrane helix</keyword>
<gene>
    <name evidence="2" type="ORF">NCTC1934_05000</name>
</gene>
<keyword evidence="3" id="KW-1185">Reference proteome</keyword>
<feature type="transmembrane region" description="Helical" evidence="1">
    <location>
        <begin position="20"/>
        <end position="42"/>
    </location>
</feature>
<dbReference type="InterPro" id="IPR045382">
    <property type="entry name" value="DUF6529"/>
</dbReference>
<dbReference type="RefSeq" id="WP_039819339.1">
    <property type="nucleotide sequence ID" value="NZ_UGRY01000003.1"/>
</dbReference>
<accession>A0A379JGB4</accession>
<protein>
    <submittedName>
        <fullName evidence="2">Uncharacterized protein</fullName>
    </submittedName>
</protein>
<evidence type="ECO:0000313" key="3">
    <source>
        <dbReference type="Proteomes" id="UP000255467"/>
    </source>
</evidence>
<dbReference type="OrthoDB" id="8774535at2"/>
<evidence type="ECO:0000256" key="1">
    <source>
        <dbReference type="SAM" id="Phobius"/>
    </source>
</evidence>
<keyword evidence="1" id="KW-0472">Membrane</keyword>
<feature type="transmembrane region" description="Helical" evidence="1">
    <location>
        <begin position="62"/>
        <end position="85"/>
    </location>
</feature>
<feature type="transmembrane region" description="Helical" evidence="1">
    <location>
        <begin position="159"/>
        <end position="184"/>
    </location>
</feature>